<gene>
    <name evidence="3" type="ORF">HYN04_12640</name>
</gene>
<evidence type="ECO:0000259" key="2">
    <source>
        <dbReference type="SMART" id="SM00587"/>
    </source>
</evidence>
<keyword evidence="4" id="KW-1185">Reference proteome</keyword>
<dbReference type="AlphaFoldDB" id="A0A2Z3I4S1"/>
<dbReference type="PANTHER" id="PTHR11012:SF30">
    <property type="entry name" value="PROTEIN KINASE-LIKE DOMAIN-CONTAINING"/>
    <property type="match status" value="1"/>
</dbReference>
<keyword evidence="1" id="KW-1133">Transmembrane helix</keyword>
<dbReference type="InterPro" id="IPR011009">
    <property type="entry name" value="Kinase-like_dom_sf"/>
</dbReference>
<evidence type="ECO:0000313" key="3">
    <source>
        <dbReference type="EMBL" id="AWM78524.1"/>
    </source>
</evidence>
<evidence type="ECO:0000256" key="1">
    <source>
        <dbReference type="SAM" id="Phobius"/>
    </source>
</evidence>
<dbReference type="Gene3D" id="3.90.1200.10">
    <property type="match status" value="1"/>
</dbReference>
<dbReference type="OrthoDB" id="3806873at2"/>
<dbReference type="Pfam" id="PF01636">
    <property type="entry name" value="APH"/>
    <property type="match status" value="1"/>
</dbReference>
<dbReference type="KEGG" id="phb:HYN04_12640"/>
<evidence type="ECO:0000313" key="4">
    <source>
        <dbReference type="Proteomes" id="UP000247763"/>
    </source>
</evidence>
<dbReference type="InterPro" id="IPR015897">
    <property type="entry name" value="CHK_kinase-like"/>
</dbReference>
<feature type="domain" description="CHK kinase-like" evidence="2">
    <location>
        <begin position="120"/>
        <end position="299"/>
    </location>
</feature>
<reference evidence="4" key="1">
    <citation type="submission" date="2018-05" db="EMBL/GenBank/DDBJ databases">
        <title>Genome sequencing of Phenylobacterium sp. HYN0004.</title>
        <authorList>
            <person name="Yi H."/>
            <person name="Baek C."/>
        </authorList>
    </citation>
    <scope>NUCLEOTIDE SEQUENCE [LARGE SCALE GENOMIC DNA]</scope>
    <source>
        <strain evidence="4">HYN0004</strain>
    </source>
</reference>
<dbReference type="PANTHER" id="PTHR11012">
    <property type="entry name" value="PROTEIN KINASE-LIKE DOMAIN-CONTAINING"/>
    <property type="match status" value="1"/>
</dbReference>
<accession>A0A2Z3I4S1</accession>
<feature type="transmembrane region" description="Helical" evidence="1">
    <location>
        <begin position="313"/>
        <end position="332"/>
    </location>
</feature>
<name>A0A2Z3I4S1_9CAUL</name>
<dbReference type="SUPFAM" id="SSF56112">
    <property type="entry name" value="Protein kinase-like (PK-like)"/>
    <property type="match status" value="1"/>
</dbReference>
<dbReference type="SMART" id="SM00587">
    <property type="entry name" value="CHK"/>
    <property type="match status" value="1"/>
</dbReference>
<dbReference type="InterPro" id="IPR002575">
    <property type="entry name" value="Aminoglycoside_PTrfase"/>
</dbReference>
<keyword evidence="1" id="KW-0472">Membrane</keyword>
<dbReference type="EMBL" id="CP029479">
    <property type="protein sequence ID" value="AWM78524.1"/>
    <property type="molecule type" value="Genomic_DNA"/>
</dbReference>
<organism evidence="3 4">
    <name type="scientific">Phenylobacterium parvum</name>
    <dbReference type="NCBI Taxonomy" id="2201350"/>
    <lineage>
        <taxon>Bacteria</taxon>
        <taxon>Pseudomonadati</taxon>
        <taxon>Pseudomonadota</taxon>
        <taxon>Alphaproteobacteria</taxon>
        <taxon>Caulobacterales</taxon>
        <taxon>Caulobacteraceae</taxon>
        <taxon>Phenylobacterium</taxon>
    </lineage>
</organism>
<dbReference type="Proteomes" id="UP000247763">
    <property type="component" value="Chromosome"/>
</dbReference>
<protein>
    <recommendedName>
        <fullName evidence="2">CHK kinase-like domain-containing protein</fullName>
    </recommendedName>
</protein>
<proteinExistence type="predicted"/>
<dbReference type="RefSeq" id="WP_110451090.1">
    <property type="nucleotide sequence ID" value="NZ_CP029479.1"/>
</dbReference>
<keyword evidence="1" id="KW-0812">Transmembrane</keyword>
<sequence>MTRPDIREPGDIDAAWLNSVLAAGGVDAGVRSFTAKAVGTGQIGDSVRFTLDYARRGEGAPDSLVGKFPSAGAESRATGVALGNYLREVRFYQHLAPKALVHTPRCWFTDVDEATHNFVLMMEDLAPAGQGDQLRGVTLEQARLVTVQAGLLHASHWGDDGLDDLPWVSGSKAGPSSPVGDDAVAMLWAGFKDRYAGRLKPEWTEVGDWVSTRYSWLGQRHDGPRCLTHNDFRPDNMMFGTPEGGYPVTVLDWQSFAYGAGPTDLAYFLAGALPGEVRRAHEDELLKLYHDTLTAHGVSGYAMADLRRHYGQGAYLLFLTAFFAAMVVTRTARGDDMFIQMLGSAADHMIEHGAMRD</sequence>